<evidence type="ECO:0000256" key="1">
    <source>
        <dbReference type="SAM" id="MobiDB-lite"/>
    </source>
</evidence>
<keyword evidence="3" id="KW-1185">Reference proteome</keyword>
<organism evidence="2 3">
    <name type="scientific">[Candida] railenensis</name>
    <dbReference type="NCBI Taxonomy" id="45579"/>
    <lineage>
        <taxon>Eukaryota</taxon>
        <taxon>Fungi</taxon>
        <taxon>Dikarya</taxon>
        <taxon>Ascomycota</taxon>
        <taxon>Saccharomycotina</taxon>
        <taxon>Pichiomycetes</taxon>
        <taxon>Debaryomycetaceae</taxon>
        <taxon>Kurtzmaniella</taxon>
    </lineage>
</organism>
<dbReference type="Proteomes" id="UP000837801">
    <property type="component" value="Unassembled WGS sequence"/>
</dbReference>
<accession>A0A9P0QQE2</accession>
<reference evidence="2" key="1">
    <citation type="submission" date="2022-03" db="EMBL/GenBank/DDBJ databases">
        <authorList>
            <person name="Legras J.-L."/>
            <person name="Devillers H."/>
            <person name="Grondin C."/>
        </authorList>
    </citation>
    <scope>NUCLEOTIDE SEQUENCE</scope>
    <source>
        <strain evidence="2">CLIB 1423</strain>
    </source>
</reference>
<evidence type="ECO:0000313" key="3">
    <source>
        <dbReference type="Proteomes" id="UP000837801"/>
    </source>
</evidence>
<sequence length="402" mass="45609">MVKIESKLRKWLVINPFRSKKEKNSESSVNRIAISMPLSNEKIDSQFKLSESEMIDRQKCNQYNISIQNKHITPILSTRICSTGKVSIVSESTNFRNSIQANECDDVDFDLEMNIEKSTSCMRWSAAQSQKNSNHNSSTLMTASQYPESELLVPISITGKRSSTDFTSFNESREDWNETECFSIGNVDIETYQTYCGLENSHDRKRVRLTNNANTFTPLANPRSSSIRTSAHSILQSKDTYGVQLYRSEMLHLIQEQKLTFARQNSEILHLKQLLAQERRINAILATPRSRQTPPTSPNASEPDISVESDQPKIPPKTLRNRFIPIEITTVDIPEQDLAPKKDFKQFNLLPPYVHREKSVTTEDNESSNSQDSSGTGFGSYRSASNDTISTSVFCVETKNIL</sequence>
<proteinExistence type="predicted"/>
<protein>
    <submittedName>
        <fullName evidence="2">Uncharacterized protein</fullName>
    </submittedName>
</protein>
<gene>
    <name evidence="2" type="ORF">CLIB1423_09S01112</name>
</gene>
<dbReference type="AlphaFoldDB" id="A0A9P0QQE2"/>
<feature type="region of interest" description="Disordered" evidence="1">
    <location>
        <begin position="287"/>
        <end position="318"/>
    </location>
</feature>
<name>A0A9P0QQE2_9ASCO</name>
<comment type="caution">
    <text evidence="2">The sequence shown here is derived from an EMBL/GenBank/DDBJ whole genome shotgun (WGS) entry which is preliminary data.</text>
</comment>
<feature type="region of interest" description="Disordered" evidence="1">
    <location>
        <begin position="358"/>
        <end position="383"/>
    </location>
</feature>
<evidence type="ECO:0000313" key="2">
    <source>
        <dbReference type="EMBL" id="CAH2353024.1"/>
    </source>
</evidence>
<dbReference type="EMBL" id="CAKXYY010000009">
    <property type="protein sequence ID" value="CAH2353024.1"/>
    <property type="molecule type" value="Genomic_DNA"/>
</dbReference>
<dbReference type="OrthoDB" id="4026810at2759"/>